<dbReference type="SUPFAM" id="SSF49562">
    <property type="entry name" value="C2 domain (Calcium/lipid-binding domain, CaLB)"/>
    <property type="match status" value="1"/>
</dbReference>
<protein>
    <recommendedName>
        <fullName evidence="3">C2 domain-containing protein</fullName>
    </recommendedName>
</protein>
<proteinExistence type="predicted"/>
<organism evidence="1 2">
    <name type="scientific">Solanum bulbocastanum</name>
    <name type="common">Wild potato</name>
    <dbReference type="NCBI Taxonomy" id="147425"/>
    <lineage>
        <taxon>Eukaryota</taxon>
        <taxon>Viridiplantae</taxon>
        <taxon>Streptophyta</taxon>
        <taxon>Embryophyta</taxon>
        <taxon>Tracheophyta</taxon>
        <taxon>Spermatophyta</taxon>
        <taxon>Magnoliopsida</taxon>
        <taxon>eudicotyledons</taxon>
        <taxon>Gunneridae</taxon>
        <taxon>Pentapetalae</taxon>
        <taxon>asterids</taxon>
        <taxon>lamiids</taxon>
        <taxon>Solanales</taxon>
        <taxon>Solanaceae</taxon>
        <taxon>Solanoideae</taxon>
        <taxon>Solaneae</taxon>
        <taxon>Solanum</taxon>
    </lineage>
</organism>
<sequence>MDFSLRNFTRSRRSMNNFYYNNNNWEEVYVMKILIEKAWSIILANDTFPYSTNIYRVIVNDESGREFKTSRGIGTPAPVWNEVIEICFKKYPVNEELKLMVVRENCYNDPGTSTGEKVVGRATIIVPDVQCKREGVIELVKLDGVENRVKGFISYQILLTKVRRHYTNID</sequence>
<evidence type="ECO:0008006" key="3">
    <source>
        <dbReference type="Google" id="ProtNLM"/>
    </source>
</evidence>
<keyword evidence="2" id="KW-1185">Reference proteome</keyword>
<dbReference type="EMBL" id="JBANQN010000006">
    <property type="protein sequence ID" value="KAK6787333.1"/>
    <property type="molecule type" value="Genomic_DNA"/>
</dbReference>
<dbReference type="InterPro" id="IPR035892">
    <property type="entry name" value="C2_domain_sf"/>
</dbReference>
<evidence type="ECO:0000313" key="1">
    <source>
        <dbReference type="EMBL" id="KAK6787333.1"/>
    </source>
</evidence>
<comment type="caution">
    <text evidence="1">The sequence shown here is derived from an EMBL/GenBank/DDBJ whole genome shotgun (WGS) entry which is preliminary data.</text>
</comment>
<gene>
    <name evidence="1" type="ORF">RDI58_015858</name>
</gene>
<evidence type="ECO:0000313" key="2">
    <source>
        <dbReference type="Proteomes" id="UP001371456"/>
    </source>
</evidence>
<name>A0AAN8YFE2_SOLBU</name>
<dbReference type="Proteomes" id="UP001371456">
    <property type="component" value="Unassembled WGS sequence"/>
</dbReference>
<dbReference type="PANTHER" id="PTHR38365">
    <property type="entry name" value="C2 DOMAIN-CONTAINING PROTEIN-RELATED"/>
    <property type="match status" value="1"/>
</dbReference>
<reference evidence="1 2" key="1">
    <citation type="submission" date="2024-02" db="EMBL/GenBank/DDBJ databases">
        <title>de novo genome assembly of Solanum bulbocastanum strain 11H21.</title>
        <authorList>
            <person name="Hosaka A.J."/>
        </authorList>
    </citation>
    <scope>NUCLEOTIDE SEQUENCE [LARGE SCALE GENOMIC DNA]</scope>
    <source>
        <tissue evidence="1">Young leaves</tissue>
    </source>
</reference>
<accession>A0AAN8YFE2</accession>
<dbReference type="AlphaFoldDB" id="A0AAN8YFE2"/>
<dbReference type="PANTHER" id="PTHR38365:SF1">
    <property type="entry name" value="C2 DOMAIN-CONTAINING PROTEIN"/>
    <property type="match status" value="1"/>
</dbReference>